<reference evidence="3" key="2">
    <citation type="submission" date="2017-02" db="EMBL/GenBank/DDBJ databases">
        <title>Sunflower complete genome.</title>
        <authorList>
            <person name="Langlade N."/>
            <person name="Munos S."/>
        </authorList>
    </citation>
    <scope>NUCLEOTIDE SEQUENCE [LARGE SCALE GENOMIC DNA]</scope>
    <source>
        <tissue evidence="3">Leaves</tissue>
    </source>
</reference>
<dbReference type="Gramene" id="mRNA:HanXRQr2_Chr06g0250241">
    <property type="protein sequence ID" value="mRNA:HanXRQr2_Chr06g0250241"/>
    <property type="gene ID" value="HanXRQr2_Chr06g0250241"/>
</dbReference>
<dbReference type="AlphaFoldDB" id="A0A251UGP0"/>
<dbReference type="EMBL" id="CM007895">
    <property type="protein sequence ID" value="OTG22537.1"/>
    <property type="molecule type" value="Genomic_DNA"/>
</dbReference>
<evidence type="ECO:0000256" key="1">
    <source>
        <dbReference type="SAM" id="MobiDB-lite"/>
    </source>
</evidence>
<dbReference type="Proteomes" id="UP000215914">
    <property type="component" value="Chromosome 6"/>
</dbReference>
<proteinExistence type="predicted"/>
<dbReference type="InParanoid" id="A0A251UGP0"/>
<name>A0A251UGP0_HELAN</name>
<feature type="region of interest" description="Disordered" evidence="1">
    <location>
        <begin position="21"/>
        <end position="47"/>
    </location>
</feature>
<keyword evidence="4" id="KW-1185">Reference proteome</keyword>
<accession>A0A251UGP0</accession>
<dbReference type="EMBL" id="MNCJ02000321">
    <property type="protein sequence ID" value="KAF5801619.1"/>
    <property type="molecule type" value="Genomic_DNA"/>
</dbReference>
<reference evidence="2" key="3">
    <citation type="submission" date="2020-06" db="EMBL/GenBank/DDBJ databases">
        <title>Helianthus annuus Genome sequencing and assembly Release 2.</title>
        <authorList>
            <person name="Gouzy J."/>
            <person name="Langlade N."/>
            <person name="Munos S."/>
        </authorList>
    </citation>
    <scope>NUCLEOTIDE SEQUENCE</scope>
    <source>
        <tissue evidence="2">Leaves</tissue>
    </source>
</reference>
<evidence type="ECO:0000313" key="4">
    <source>
        <dbReference type="Proteomes" id="UP000215914"/>
    </source>
</evidence>
<protein>
    <submittedName>
        <fullName evidence="3">Uncharacterized protein</fullName>
    </submittedName>
</protein>
<organism evidence="3 4">
    <name type="scientific">Helianthus annuus</name>
    <name type="common">Common sunflower</name>
    <dbReference type="NCBI Taxonomy" id="4232"/>
    <lineage>
        <taxon>Eukaryota</taxon>
        <taxon>Viridiplantae</taxon>
        <taxon>Streptophyta</taxon>
        <taxon>Embryophyta</taxon>
        <taxon>Tracheophyta</taxon>
        <taxon>Spermatophyta</taxon>
        <taxon>Magnoliopsida</taxon>
        <taxon>eudicotyledons</taxon>
        <taxon>Gunneridae</taxon>
        <taxon>Pentapetalae</taxon>
        <taxon>asterids</taxon>
        <taxon>campanulids</taxon>
        <taxon>Asterales</taxon>
        <taxon>Asteraceae</taxon>
        <taxon>Asteroideae</taxon>
        <taxon>Heliantheae alliance</taxon>
        <taxon>Heliantheae</taxon>
        <taxon>Helianthus</taxon>
    </lineage>
</organism>
<evidence type="ECO:0000313" key="3">
    <source>
        <dbReference type="EMBL" id="OTG22537.1"/>
    </source>
</evidence>
<evidence type="ECO:0000313" key="2">
    <source>
        <dbReference type="EMBL" id="KAF5801619.1"/>
    </source>
</evidence>
<reference evidence="2 4" key="1">
    <citation type="journal article" date="2017" name="Nature">
        <title>The sunflower genome provides insights into oil metabolism, flowering and Asterid evolution.</title>
        <authorList>
            <person name="Badouin H."/>
            <person name="Gouzy J."/>
            <person name="Grassa C.J."/>
            <person name="Murat F."/>
            <person name="Staton S.E."/>
            <person name="Cottret L."/>
            <person name="Lelandais-Briere C."/>
            <person name="Owens G.L."/>
            <person name="Carrere S."/>
            <person name="Mayjonade B."/>
            <person name="Legrand L."/>
            <person name="Gill N."/>
            <person name="Kane N.C."/>
            <person name="Bowers J.E."/>
            <person name="Hubner S."/>
            <person name="Bellec A."/>
            <person name="Berard A."/>
            <person name="Berges H."/>
            <person name="Blanchet N."/>
            <person name="Boniface M.C."/>
            <person name="Brunel D."/>
            <person name="Catrice O."/>
            <person name="Chaidir N."/>
            <person name="Claudel C."/>
            <person name="Donnadieu C."/>
            <person name="Faraut T."/>
            <person name="Fievet G."/>
            <person name="Helmstetter N."/>
            <person name="King M."/>
            <person name="Knapp S.J."/>
            <person name="Lai Z."/>
            <person name="Le Paslier M.C."/>
            <person name="Lippi Y."/>
            <person name="Lorenzon L."/>
            <person name="Mandel J.R."/>
            <person name="Marage G."/>
            <person name="Marchand G."/>
            <person name="Marquand E."/>
            <person name="Bret-Mestries E."/>
            <person name="Morien E."/>
            <person name="Nambeesan S."/>
            <person name="Nguyen T."/>
            <person name="Pegot-Espagnet P."/>
            <person name="Pouilly N."/>
            <person name="Raftis F."/>
            <person name="Sallet E."/>
            <person name="Schiex T."/>
            <person name="Thomas J."/>
            <person name="Vandecasteele C."/>
            <person name="Vares D."/>
            <person name="Vear F."/>
            <person name="Vautrin S."/>
            <person name="Crespi M."/>
            <person name="Mangin B."/>
            <person name="Burke J.M."/>
            <person name="Salse J."/>
            <person name="Munos S."/>
            <person name="Vincourt P."/>
            <person name="Rieseberg L.H."/>
            <person name="Langlade N.B."/>
        </authorList>
    </citation>
    <scope>NUCLEOTIDE SEQUENCE [LARGE SCALE GENOMIC DNA]</scope>
    <source>
        <strain evidence="4">cv. SF193</strain>
        <tissue evidence="2">Leaves</tissue>
    </source>
</reference>
<sequence length="73" mass="8436">MELKFYKTNLSVYSLCVVHGEKKRRKSSQEQGCNVAKSRSKSNEKRCMNEDFSSSSLNKHVVCSTEYKVKLQI</sequence>
<gene>
    <name evidence="3" type="ORF">HannXRQ_Chr06g0172621</name>
    <name evidence="2" type="ORF">HanXRQr2_Chr06g0250241</name>
</gene>